<keyword evidence="7" id="KW-1185">Reference proteome</keyword>
<sequence>MINNKVLLALSLLVSLNTQAEELLLTGSISSSAKQVVVAPQASRWQIQIQWMEEEGKIVQKGEPVVVFDGASEQTQLLTQQENLDRLELELKQLVIEQEQNVIDAKGSLTVAKMRVDKARIEASVPDSEVSAYDKGQYELALQRALLEQVKAEEAYARAKQEQKAELTKKEVDILKTKEEIAYLNNILGQLRVISEYTGPVSYAIHPWFGEKVAPGMNVRPSWNVVDVQSTEKFQIETWVHELDAIGLSKDTTVEIVLDAYPDRTFNGTIVSLSPQSETRPQWSKSAYFPAIVQFDGLPDVKLQPGMSVRIHVNKEVIDA</sequence>
<dbReference type="GO" id="GO:0030313">
    <property type="term" value="C:cell envelope"/>
    <property type="evidence" value="ECO:0007669"/>
    <property type="project" value="UniProtKB-SubCell"/>
</dbReference>
<name>A0A3N5YE19_9ALTE</name>
<dbReference type="PANTHER" id="PTHR32347">
    <property type="entry name" value="EFFLUX SYSTEM COMPONENT YKNX-RELATED"/>
    <property type="match status" value="1"/>
</dbReference>
<comment type="caution">
    <text evidence="6">The sequence shown here is derived from an EMBL/GenBank/DDBJ whole genome shotgun (WGS) entry which is preliminary data.</text>
</comment>
<dbReference type="InterPro" id="IPR050465">
    <property type="entry name" value="UPF0194_transport"/>
</dbReference>
<gene>
    <name evidence="6" type="ORF">DRW07_00045</name>
</gene>
<dbReference type="OrthoDB" id="9156101at2"/>
<evidence type="ECO:0000256" key="3">
    <source>
        <dbReference type="SAM" id="Coils"/>
    </source>
</evidence>
<accession>A0A3N5YE19</accession>
<organism evidence="6 7">
    <name type="scientific">Alteromonas sediminis</name>
    <dbReference type="NCBI Taxonomy" id="2259342"/>
    <lineage>
        <taxon>Bacteria</taxon>
        <taxon>Pseudomonadati</taxon>
        <taxon>Pseudomonadota</taxon>
        <taxon>Gammaproteobacteria</taxon>
        <taxon>Alteromonadales</taxon>
        <taxon>Alteromonadaceae</taxon>
        <taxon>Alteromonas/Salinimonas group</taxon>
        <taxon>Alteromonas</taxon>
    </lineage>
</organism>
<evidence type="ECO:0000313" key="6">
    <source>
        <dbReference type="EMBL" id="RPJ67845.1"/>
    </source>
</evidence>
<dbReference type="RefSeq" id="WP_124025848.1">
    <property type="nucleotide sequence ID" value="NZ_JBHRSN010000005.1"/>
</dbReference>
<evidence type="ECO:0000256" key="1">
    <source>
        <dbReference type="ARBA" id="ARBA00004196"/>
    </source>
</evidence>
<dbReference type="Pfam" id="PF25990">
    <property type="entry name" value="Beta-barrel_YknX"/>
    <property type="match status" value="1"/>
</dbReference>
<feature type="domain" description="YknX-like beta-barrel" evidence="5">
    <location>
        <begin position="234"/>
        <end position="313"/>
    </location>
</feature>
<keyword evidence="4" id="KW-0732">Signal</keyword>
<dbReference type="EMBL" id="RPOK01000001">
    <property type="protein sequence ID" value="RPJ67845.1"/>
    <property type="molecule type" value="Genomic_DNA"/>
</dbReference>
<evidence type="ECO:0000259" key="5">
    <source>
        <dbReference type="Pfam" id="PF25990"/>
    </source>
</evidence>
<dbReference type="AlphaFoldDB" id="A0A3N5YE19"/>
<dbReference type="InterPro" id="IPR058636">
    <property type="entry name" value="Beta-barrel_YknX"/>
</dbReference>
<protein>
    <submittedName>
        <fullName evidence="6">HlyD family efflux transporter periplasmic adaptor subunit</fullName>
    </submittedName>
</protein>
<feature type="chain" id="PRO_5017987719" evidence="4">
    <location>
        <begin position="21"/>
        <end position="320"/>
    </location>
</feature>
<evidence type="ECO:0000313" key="7">
    <source>
        <dbReference type="Proteomes" id="UP000275281"/>
    </source>
</evidence>
<evidence type="ECO:0000256" key="2">
    <source>
        <dbReference type="ARBA" id="ARBA00023054"/>
    </source>
</evidence>
<evidence type="ECO:0000256" key="4">
    <source>
        <dbReference type="SAM" id="SignalP"/>
    </source>
</evidence>
<proteinExistence type="predicted"/>
<feature type="signal peptide" evidence="4">
    <location>
        <begin position="1"/>
        <end position="20"/>
    </location>
</feature>
<reference evidence="6 7" key="1">
    <citation type="submission" date="2018-11" db="EMBL/GenBank/DDBJ databases">
        <authorList>
            <person name="Ye M.-Q."/>
            <person name="Du Z.-J."/>
        </authorList>
    </citation>
    <scope>NUCLEOTIDE SEQUENCE [LARGE SCALE GENOMIC DNA]</scope>
    <source>
        <strain evidence="6 7">U0105</strain>
    </source>
</reference>
<dbReference type="Proteomes" id="UP000275281">
    <property type="component" value="Unassembled WGS sequence"/>
</dbReference>
<feature type="coiled-coil region" evidence="3">
    <location>
        <begin position="142"/>
        <end position="180"/>
    </location>
</feature>
<comment type="subcellular location">
    <subcellularLocation>
        <location evidence="1">Cell envelope</location>
    </subcellularLocation>
</comment>
<dbReference type="Gene3D" id="2.40.30.170">
    <property type="match status" value="1"/>
</dbReference>
<keyword evidence="2 3" id="KW-0175">Coiled coil</keyword>
<dbReference type="PANTHER" id="PTHR32347:SF23">
    <property type="entry name" value="BLL5650 PROTEIN"/>
    <property type="match status" value="1"/>
</dbReference>